<comment type="caution">
    <text evidence="1">The sequence shown here is derived from an EMBL/GenBank/DDBJ whole genome shotgun (WGS) entry which is preliminary data.</text>
</comment>
<dbReference type="SUPFAM" id="SSF52047">
    <property type="entry name" value="RNI-like"/>
    <property type="match status" value="1"/>
</dbReference>
<proteinExistence type="predicted"/>
<dbReference type="Proteomes" id="UP001165121">
    <property type="component" value="Unassembled WGS sequence"/>
</dbReference>
<dbReference type="Gene3D" id="3.80.10.10">
    <property type="entry name" value="Ribonuclease Inhibitor"/>
    <property type="match status" value="1"/>
</dbReference>
<gene>
    <name evidence="1" type="ORF">Pfra01_001389200</name>
</gene>
<dbReference type="EMBL" id="BSXT01001447">
    <property type="protein sequence ID" value="GMF42446.1"/>
    <property type="molecule type" value="Genomic_DNA"/>
</dbReference>
<sequence length="687" mass="76018">MEERKLVKESRLNAWFMKMDGLDRDDIGLLDKRVSRCLEDFRRQRSRYYERVEVTGEDPHEEMLVVGGPGSGASALSKVTRACFGPTNCSCGVDATPWESFRLEAGDPNAQSASATSLTESVQADDVGIMDIKRRMGFQKLSMEEEKDNATSLARDAAELTRRRNSRGQSNAAGLLQSAKSIYLKKCSERGSKPRPQINAVLTLKNGAHFLDLSRIGFHSADDLQDLVDIFSTLGLPPVKELDVSNGFFSETAFKLLLELLLLPSLREGIERLSFRGIAVPRRDDFGAIMRLLTGESNGAQPALRNLKTLDLSFNTLRWEDACLLQPLLSSLQRLQTLSLESCFPESLSAMPPPSSSHEERHMAEESVRAALEHASNRLESLNFGSNCIAVESRWLDSLFAAGGTLQKLNLYGMSSSSTIIADQTDIMAVDWQASEPWDLQQLETLTWSSSSYSLSGKLLDALSTELQSGFAQLKHLDLQIIVARQDNGDRINKKIADTICRLADYASLRSCRIAYDSRDGIISHGLSTSVGRLLEDGLRECEVAALCLPQLHLSSSSFCDLLSAAALPKMKKMTMAIGILSLGEAQQSIDFLQMRVMQELTLELHDPIDEQHNTDLAADTAARALARKLETSWLALSSSGGGVIKQDEKRNFDSVSRKLNRSFALSEQHKANRRVYQCRFVASPLL</sequence>
<evidence type="ECO:0000313" key="1">
    <source>
        <dbReference type="EMBL" id="GMF42446.1"/>
    </source>
</evidence>
<reference evidence="1" key="1">
    <citation type="submission" date="2023-04" db="EMBL/GenBank/DDBJ databases">
        <title>Phytophthora fragariaefolia NBRC 109709.</title>
        <authorList>
            <person name="Ichikawa N."/>
            <person name="Sato H."/>
            <person name="Tonouchi N."/>
        </authorList>
    </citation>
    <scope>NUCLEOTIDE SEQUENCE</scope>
    <source>
        <strain evidence="1">NBRC 109709</strain>
    </source>
</reference>
<organism evidence="1 2">
    <name type="scientific">Phytophthora fragariaefolia</name>
    <dbReference type="NCBI Taxonomy" id="1490495"/>
    <lineage>
        <taxon>Eukaryota</taxon>
        <taxon>Sar</taxon>
        <taxon>Stramenopiles</taxon>
        <taxon>Oomycota</taxon>
        <taxon>Peronosporomycetes</taxon>
        <taxon>Peronosporales</taxon>
        <taxon>Peronosporaceae</taxon>
        <taxon>Phytophthora</taxon>
    </lineage>
</organism>
<keyword evidence="2" id="KW-1185">Reference proteome</keyword>
<dbReference type="AlphaFoldDB" id="A0A9W6XP77"/>
<accession>A0A9W6XP77</accession>
<evidence type="ECO:0000313" key="2">
    <source>
        <dbReference type="Proteomes" id="UP001165121"/>
    </source>
</evidence>
<dbReference type="OrthoDB" id="163681at2759"/>
<name>A0A9W6XP77_9STRA</name>
<dbReference type="InterPro" id="IPR032675">
    <property type="entry name" value="LRR_dom_sf"/>
</dbReference>
<protein>
    <submittedName>
        <fullName evidence="1">Unnamed protein product</fullName>
    </submittedName>
</protein>